<proteinExistence type="predicted"/>
<name>A0A4Q8AFY9_9MICC</name>
<dbReference type="PROSITE" id="PS50850">
    <property type="entry name" value="MFS"/>
    <property type="match status" value="1"/>
</dbReference>
<sequence>MSTPTTQAPAGTHLASALRKARWRIMPLICVLYFIAYLDRNNVGFAREEMSRDIGLTATAFGLGAGLFFVGYTLFEIPSNAGMHRFGARRWISRILIPWGLLAMATAFVVDDVSFAWIRFLLGVAEAGFFPAVVFYFTLWFPVRERAAVLGIFVLAQPLANMIGAPLSGALLTLDGLLGLHGWQWMYLIEGLPAVLFGIAVPFLLTDRPANARWLTGAERAALENAIADDDARVTSHSVRSFMSALASPTAWAYAGLNFGMVLGIYGLAFWLPSIVGELGDFDPFQRSLVVAIPYAAGACFVLWWSGRADRTGKRAAHTAGSLSVAAIGLLGAGYTLHLSPVLALTFLCLAAIGIYTAIGPMLSMSASLFSGAAAAAGIGLVGAVGNIGGFVSPLTVGWLTDLTGSSQAGLLFLAAALALTAASVWLFARHRPEGDTRLVLPTTQESSR</sequence>
<dbReference type="PANTHER" id="PTHR43791">
    <property type="entry name" value="PERMEASE-RELATED"/>
    <property type="match status" value="1"/>
</dbReference>
<feature type="transmembrane region" description="Helical" evidence="6">
    <location>
        <begin position="285"/>
        <end position="305"/>
    </location>
</feature>
<feature type="transmembrane region" description="Helical" evidence="6">
    <location>
        <begin position="21"/>
        <end position="38"/>
    </location>
</feature>
<feature type="transmembrane region" description="Helical" evidence="6">
    <location>
        <begin position="91"/>
        <end position="110"/>
    </location>
</feature>
<protein>
    <submittedName>
        <fullName evidence="8">ACS family tartrate transporter-like MFS transporter</fullName>
    </submittedName>
</protein>
<dbReference type="EMBL" id="SHLA01000001">
    <property type="protein sequence ID" value="RZU62761.1"/>
    <property type="molecule type" value="Genomic_DNA"/>
</dbReference>
<feature type="transmembrane region" description="Helical" evidence="6">
    <location>
        <begin position="343"/>
        <end position="363"/>
    </location>
</feature>
<keyword evidence="9" id="KW-1185">Reference proteome</keyword>
<dbReference type="FunFam" id="1.20.1250.20:FF:000018">
    <property type="entry name" value="MFS transporter permease"/>
    <property type="match status" value="1"/>
</dbReference>
<keyword evidence="2" id="KW-0813">Transport</keyword>
<feature type="transmembrane region" description="Helical" evidence="6">
    <location>
        <begin position="116"/>
        <end position="140"/>
    </location>
</feature>
<feature type="transmembrane region" description="Helical" evidence="6">
    <location>
        <begin position="58"/>
        <end position="79"/>
    </location>
</feature>
<feature type="transmembrane region" description="Helical" evidence="6">
    <location>
        <begin position="251"/>
        <end position="273"/>
    </location>
</feature>
<organism evidence="8 9">
    <name type="scientific">Zhihengliuella halotolerans</name>
    <dbReference type="NCBI Taxonomy" id="370736"/>
    <lineage>
        <taxon>Bacteria</taxon>
        <taxon>Bacillati</taxon>
        <taxon>Actinomycetota</taxon>
        <taxon>Actinomycetes</taxon>
        <taxon>Micrococcales</taxon>
        <taxon>Micrococcaceae</taxon>
        <taxon>Zhihengliuella</taxon>
    </lineage>
</organism>
<dbReference type="GO" id="GO:0005886">
    <property type="term" value="C:plasma membrane"/>
    <property type="evidence" value="ECO:0007669"/>
    <property type="project" value="UniProtKB-SubCell"/>
</dbReference>
<dbReference type="Gene3D" id="1.20.1250.20">
    <property type="entry name" value="MFS general substrate transporter like domains"/>
    <property type="match status" value="2"/>
</dbReference>
<comment type="caution">
    <text evidence="8">The sequence shown here is derived from an EMBL/GenBank/DDBJ whole genome shotgun (WGS) entry which is preliminary data.</text>
</comment>
<evidence type="ECO:0000313" key="9">
    <source>
        <dbReference type="Proteomes" id="UP000292685"/>
    </source>
</evidence>
<evidence type="ECO:0000256" key="2">
    <source>
        <dbReference type="ARBA" id="ARBA00022448"/>
    </source>
</evidence>
<dbReference type="SUPFAM" id="SSF103473">
    <property type="entry name" value="MFS general substrate transporter"/>
    <property type="match status" value="1"/>
</dbReference>
<evidence type="ECO:0000256" key="6">
    <source>
        <dbReference type="SAM" id="Phobius"/>
    </source>
</evidence>
<dbReference type="Proteomes" id="UP000292685">
    <property type="component" value="Unassembled WGS sequence"/>
</dbReference>
<gene>
    <name evidence="8" type="ORF">EV380_2363</name>
</gene>
<keyword evidence="3 6" id="KW-0812">Transmembrane</keyword>
<keyword evidence="5 6" id="KW-0472">Membrane</keyword>
<dbReference type="InterPro" id="IPR011701">
    <property type="entry name" value="MFS"/>
</dbReference>
<feature type="transmembrane region" description="Helical" evidence="6">
    <location>
        <begin position="370"/>
        <end position="389"/>
    </location>
</feature>
<comment type="subcellular location">
    <subcellularLocation>
        <location evidence="1">Cell membrane</location>
        <topology evidence="1">Multi-pass membrane protein</topology>
    </subcellularLocation>
</comment>
<feature type="transmembrane region" description="Helical" evidence="6">
    <location>
        <begin position="317"/>
        <end position="337"/>
    </location>
</feature>
<evidence type="ECO:0000256" key="1">
    <source>
        <dbReference type="ARBA" id="ARBA00004651"/>
    </source>
</evidence>
<dbReference type="CDD" id="cd17319">
    <property type="entry name" value="MFS_ExuT_GudP_like"/>
    <property type="match status" value="1"/>
</dbReference>
<dbReference type="InterPro" id="IPR036259">
    <property type="entry name" value="MFS_trans_sf"/>
</dbReference>
<dbReference type="Pfam" id="PF07690">
    <property type="entry name" value="MFS_1"/>
    <property type="match status" value="1"/>
</dbReference>
<dbReference type="InterPro" id="IPR020846">
    <property type="entry name" value="MFS_dom"/>
</dbReference>
<evidence type="ECO:0000256" key="5">
    <source>
        <dbReference type="ARBA" id="ARBA00023136"/>
    </source>
</evidence>
<evidence type="ECO:0000313" key="8">
    <source>
        <dbReference type="EMBL" id="RZU62761.1"/>
    </source>
</evidence>
<feature type="transmembrane region" description="Helical" evidence="6">
    <location>
        <begin position="147"/>
        <end position="165"/>
    </location>
</feature>
<keyword evidence="4 6" id="KW-1133">Transmembrane helix</keyword>
<dbReference type="PANTHER" id="PTHR43791:SF36">
    <property type="entry name" value="TRANSPORTER, PUTATIVE (AFU_ORTHOLOGUE AFUA_6G08340)-RELATED"/>
    <property type="match status" value="1"/>
</dbReference>
<feature type="domain" description="Major facilitator superfamily (MFS) profile" evidence="7">
    <location>
        <begin position="25"/>
        <end position="434"/>
    </location>
</feature>
<feature type="transmembrane region" description="Helical" evidence="6">
    <location>
        <begin position="185"/>
        <end position="205"/>
    </location>
</feature>
<evidence type="ECO:0000259" key="7">
    <source>
        <dbReference type="PROSITE" id="PS50850"/>
    </source>
</evidence>
<dbReference type="AlphaFoldDB" id="A0A4Q8AFY9"/>
<dbReference type="RefSeq" id="WP_207219409.1">
    <property type="nucleotide sequence ID" value="NZ_SHLA01000001.1"/>
</dbReference>
<reference evidence="8 9" key="1">
    <citation type="submission" date="2019-02" db="EMBL/GenBank/DDBJ databases">
        <title>Sequencing the genomes of 1000 actinobacteria strains.</title>
        <authorList>
            <person name="Klenk H.-P."/>
        </authorList>
    </citation>
    <scope>NUCLEOTIDE SEQUENCE [LARGE SCALE GENOMIC DNA]</scope>
    <source>
        <strain evidence="8 9">DSM 17364</strain>
    </source>
</reference>
<evidence type="ECO:0000256" key="3">
    <source>
        <dbReference type="ARBA" id="ARBA00022692"/>
    </source>
</evidence>
<dbReference type="GO" id="GO:0022857">
    <property type="term" value="F:transmembrane transporter activity"/>
    <property type="evidence" value="ECO:0007669"/>
    <property type="project" value="InterPro"/>
</dbReference>
<accession>A0A4Q8AFY9</accession>
<evidence type="ECO:0000256" key="4">
    <source>
        <dbReference type="ARBA" id="ARBA00022989"/>
    </source>
</evidence>
<feature type="transmembrane region" description="Helical" evidence="6">
    <location>
        <begin position="409"/>
        <end position="429"/>
    </location>
</feature>